<dbReference type="PANTHER" id="PTHR21771">
    <property type="entry name" value="MITOCHONDRIA-EATING PROTEIN-RELATED"/>
    <property type="match status" value="1"/>
</dbReference>
<dbReference type="Pfam" id="PF16026">
    <property type="entry name" value="MIEAP"/>
    <property type="match status" value="1"/>
</dbReference>
<keyword evidence="7" id="KW-1000">Mitochondrion outer membrane</keyword>
<feature type="compositionally biased region" description="Low complexity" evidence="14">
    <location>
        <begin position="563"/>
        <end position="604"/>
    </location>
</feature>
<keyword evidence="17" id="KW-1185">Reference proteome</keyword>
<evidence type="ECO:0000256" key="6">
    <source>
        <dbReference type="ARBA" id="ARBA00022490"/>
    </source>
</evidence>
<comment type="similarity">
    <text evidence="4">Belongs to the MIEAP family.</text>
</comment>
<reference evidence="16 17" key="1">
    <citation type="submission" date="2020-06" db="EMBL/GenBank/DDBJ databases">
        <authorList>
            <person name="Li R."/>
            <person name="Bekaert M."/>
        </authorList>
    </citation>
    <scope>NUCLEOTIDE SEQUENCE [LARGE SCALE GENOMIC DNA]</scope>
    <source>
        <strain evidence="17">wild</strain>
    </source>
</reference>
<keyword evidence="6" id="KW-0963">Cytoplasm</keyword>
<evidence type="ECO:0000256" key="11">
    <source>
        <dbReference type="ARBA" id="ARBA00023136"/>
    </source>
</evidence>
<proteinExistence type="inferred from homology"/>
<keyword evidence="11" id="KW-0472">Membrane</keyword>
<gene>
    <name evidence="16" type="ORF">MCOR_24498</name>
</gene>
<evidence type="ECO:0000256" key="9">
    <source>
        <dbReference type="ARBA" id="ARBA00023121"/>
    </source>
</evidence>
<keyword evidence="9" id="KW-0446">Lipid-binding</keyword>
<dbReference type="GO" id="GO:0035695">
    <property type="term" value="P:mitophagy by internal vacuole formation"/>
    <property type="evidence" value="ECO:0007669"/>
    <property type="project" value="TreeGrafter"/>
</dbReference>
<dbReference type="GO" id="GO:0005759">
    <property type="term" value="C:mitochondrial matrix"/>
    <property type="evidence" value="ECO:0007669"/>
    <property type="project" value="UniProtKB-SubCell"/>
</dbReference>
<accession>A0A6J8C3U3</accession>
<keyword evidence="8 13" id="KW-0175">Coiled coil</keyword>
<feature type="coiled-coil region" evidence="13">
    <location>
        <begin position="109"/>
        <end position="252"/>
    </location>
</feature>
<evidence type="ECO:0000256" key="3">
    <source>
        <dbReference type="ARBA" id="ARBA00004496"/>
    </source>
</evidence>
<name>A0A6J8C3U3_MYTCO</name>
<evidence type="ECO:0000256" key="4">
    <source>
        <dbReference type="ARBA" id="ARBA00008233"/>
    </source>
</evidence>
<evidence type="ECO:0000256" key="7">
    <source>
        <dbReference type="ARBA" id="ARBA00022787"/>
    </source>
</evidence>
<evidence type="ECO:0000256" key="14">
    <source>
        <dbReference type="SAM" id="MobiDB-lite"/>
    </source>
</evidence>
<keyword evidence="10" id="KW-0496">Mitochondrion</keyword>
<evidence type="ECO:0000256" key="1">
    <source>
        <dbReference type="ARBA" id="ARBA00004294"/>
    </source>
</evidence>
<evidence type="ECO:0000256" key="8">
    <source>
        <dbReference type="ARBA" id="ARBA00023054"/>
    </source>
</evidence>
<feature type="region of interest" description="Disordered" evidence="14">
    <location>
        <begin position="557"/>
        <end position="604"/>
    </location>
</feature>
<dbReference type="InterPro" id="IPR026169">
    <property type="entry name" value="MIEAP"/>
</dbReference>
<evidence type="ECO:0000313" key="16">
    <source>
        <dbReference type="EMBL" id="CAC5389327.1"/>
    </source>
</evidence>
<dbReference type="OrthoDB" id="5966837at2759"/>
<dbReference type="PANTHER" id="PTHR21771:SF0">
    <property type="entry name" value="MITOCHONDRIA-EATING PROTEIN"/>
    <property type="match status" value="1"/>
</dbReference>
<dbReference type="GO" id="GO:0008289">
    <property type="term" value="F:lipid binding"/>
    <property type="evidence" value="ECO:0007669"/>
    <property type="project" value="UniProtKB-KW"/>
</dbReference>
<evidence type="ECO:0000259" key="15">
    <source>
        <dbReference type="Pfam" id="PF16026"/>
    </source>
</evidence>
<evidence type="ECO:0000256" key="2">
    <source>
        <dbReference type="ARBA" id="ARBA00004305"/>
    </source>
</evidence>
<dbReference type="GO" id="GO:0035694">
    <property type="term" value="P:mitochondrial protein catabolic process"/>
    <property type="evidence" value="ECO:0007669"/>
    <property type="project" value="InterPro"/>
</dbReference>
<organism evidence="16 17">
    <name type="scientific">Mytilus coruscus</name>
    <name type="common">Sea mussel</name>
    <dbReference type="NCBI Taxonomy" id="42192"/>
    <lineage>
        <taxon>Eukaryota</taxon>
        <taxon>Metazoa</taxon>
        <taxon>Spiralia</taxon>
        <taxon>Lophotrochozoa</taxon>
        <taxon>Mollusca</taxon>
        <taxon>Bivalvia</taxon>
        <taxon>Autobranchia</taxon>
        <taxon>Pteriomorphia</taxon>
        <taxon>Mytilida</taxon>
        <taxon>Mytiloidea</taxon>
        <taxon>Mytilidae</taxon>
        <taxon>Mytilinae</taxon>
        <taxon>Mytilus</taxon>
    </lineage>
</organism>
<evidence type="ECO:0000256" key="5">
    <source>
        <dbReference type="ARBA" id="ARBA00019863"/>
    </source>
</evidence>
<comment type="subcellular location">
    <subcellularLocation>
        <location evidence="3">Cytoplasm</location>
    </subcellularLocation>
    <subcellularLocation>
        <location evidence="2">Mitochondrion matrix</location>
    </subcellularLocation>
    <subcellularLocation>
        <location evidence="1">Mitochondrion outer membrane</location>
    </subcellularLocation>
</comment>
<dbReference type="Proteomes" id="UP000507470">
    <property type="component" value="Unassembled WGS sequence"/>
</dbReference>
<evidence type="ECO:0000313" key="17">
    <source>
        <dbReference type="Proteomes" id="UP000507470"/>
    </source>
</evidence>
<protein>
    <recommendedName>
        <fullName evidence="5">Mitochondria-eating protein</fullName>
    </recommendedName>
    <alternativeName>
        <fullName evidence="12">Spermatogenesis-associated protein 18</fullName>
    </alternativeName>
</protein>
<dbReference type="EMBL" id="CACVKT020004327">
    <property type="protein sequence ID" value="CAC5389327.1"/>
    <property type="molecule type" value="Genomic_DNA"/>
</dbReference>
<dbReference type="AlphaFoldDB" id="A0A6J8C3U3"/>
<evidence type="ECO:0000256" key="10">
    <source>
        <dbReference type="ARBA" id="ARBA00023128"/>
    </source>
</evidence>
<sequence>MAESLRRLVNIGTFTVLQDKLERWLGNYHINTCDQNVARCCEIIELNAKVQGQLFKLLSVTAESGGMYGGASIIKSRLLPFLGQNFFTSGGSVTADTSLSILAESAAKNRELDDLQDQYEVSLQDLEADLKARENEVQDLRDELLDTKDELSRNLRNSTTDKMFLDSENRELRRKLIETKEELNRSLRTTTSDKMLNDVEIRELRRKLALAEDEVRTLRSKAGLLTDYDTQVRRLRDDIALLTARRDSLLRTSTIKDKDDSFLSSKDESKRNGPGLADAQDEIVKLRARSGLIDTYERQVRNLKDELSLSSTKKSYLDGDVYSSLNSYRYTPRVGSPLSIDDPVQRVRQQNLISRWNDMFSQDRLDAMDTLRRYSDDYENNQRIIFLALQEAFSVAKCAFRQFKMKVRANLAATHIGPETLEEAVQDYVNRNTDLYDLPGMVADVLRGLNRSPKIYLPPDSTFAVVQPFIREACKLAWQMSALAHPLDIAVATDAELFDNNRYRRSYDSEYTAPLVNHHIWPALMQGSKVLMKGEACTRRGASLPVEYYHIEGASRRSRSRSRSVSPSVRTRSRSRSMSPSRMARSRSPSPRRIASPYSSDPLF</sequence>
<dbReference type="GO" id="GO:0005741">
    <property type="term" value="C:mitochondrial outer membrane"/>
    <property type="evidence" value="ECO:0007669"/>
    <property type="project" value="UniProtKB-SubCell"/>
</dbReference>
<evidence type="ECO:0000256" key="13">
    <source>
        <dbReference type="SAM" id="Coils"/>
    </source>
</evidence>
<feature type="domain" description="Mitochondria-eating protein C-terminal" evidence="15">
    <location>
        <begin position="348"/>
        <end position="538"/>
    </location>
</feature>
<evidence type="ECO:0000256" key="12">
    <source>
        <dbReference type="ARBA" id="ARBA00032687"/>
    </source>
</evidence>
<dbReference type="InterPro" id="IPR031981">
    <property type="entry name" value="MIEAP_C"/>
</dbReference>